<dbReference type="AlphaFoldDB" id="A0A2G4RFQ4"/>
<dbReference type="Proteomes" id="UP000228751">
    <property type="component" value="Unassembled WGS sequence"/>
</dbReference>
<accession>A0A2G4RFQ4</accession>
<dbReference type="EMBL" id="PEBQ01000010">
    <property type="protein sequence ID" value="PHY95406.1"/>
    <property type="molecule type" value="Genomic_DNA"/>
</dbReference>
<evidence type="ECO:0000313" key="1">
    <source>
        <dbReference type="EMBL" id="PHY95406.1"/>
    </source>
</evidence>
<sequence length="129" mass="14668">MKKITFDLNWLKLSRLIMIEITTDHNDGELNLIFSTDQHDDITTLIISQTTSRSPYRLVMATDKGAQTEIGYIENGVLALETLRRLKSCSLHPGSTIHMGRIIYKRGREILSAKPLKVRMTSPVSNNRL</sequence>
<gene>
    <name evidence="1" type="ORF">CSR02_01330</name>
</gene>
<protein>
    <submittedName>
        <fullName evidence="1">Uncharacterized protein</fullName>
    </submittedName>
</protein>
<keyword evidence="2" id="KW-1185">Reference proteome</keyword>
<evidence type="ECO:0000313" key="2">
    <source>
        <dbReference type="Proteomes" id="UP000228751"/>
    </source>
</evidence>
<reference evidence="1 2" key="1">
    <citation type="submission" date="2017-10" db="EMBL/GenBank/DDBJ databases">
        <title>Genomic analysis of the genus Acetobacter.</title>
        <authorList>
            <person name="Kim K.H."/>
            <person name="Chun B.H."/>
            <person name="Son A.R."/>
            <person name="Jeon C.O."/>
        </authorList>
    </citation>
    <scope>NUCLEOTIDE SEQUENCE [LARGE SCALE GENOMIC DNA]</scope>
    <source>
        <strain evidence="1 2">LHT 2458</strain>
    </source>
</reference>
<comment type="caution">
    <text evidence="1">The sequence shown here is derived from an EMBL/GenBank/DDBJ whole genome shotgun (WGS) entry which is preliminary data.</text>
</comment>
<proteinExistence type="predicted"/>
<name>A0A2G4RFQ4_9PROT</name>
<organism evidence="1 2">
    <name type="scientific">Acetobacter pomorum</name>
    <dbReference type="NCBI Taxonomy" id="65959"/>
    <lineage>
        <taxon>Bacteria</taxon>
        <taxon>Pseudomonadati</taxon>
        <taxon>Pseudomonadota</taxon>
        <taxon>Alphaproteobacteria</taxon>
        <taxon>Acetobacterales</taxon>
        <taxon>Acetobacteraceae</taxon>
        <taxon>Acetobacter</taxon>
    </lineage>
</organism>